<keyword evidence="1" id="KW-0812">Transmembrane</keyword>
<evidence type="ECO:0000313" key="4">
    <source>
        <dbReference type="Proteomes" id="UP000675409"/>
    </source>
</evidence>
<reference evidence="3 4" key="1">
    <citation type="journal article" date="2021" name="Arch. Microbiol.">
        <title>Myceligenerans indicum sp. nov., an actinobacterium isolated from mangrove sediment of Sundarbans, India.</title>
        <authorList>
            <person name="Asha K."/>
            <person name="Bhadury P."/>
        </authorList>
    </citation>
    <scope>NUCLEOTIDE SEQUENCE [LARGE SCALE GENOMIC DNA]</scope>
    <source>
        <strain evidence="3 4">I2</strain>
    </source>
</reference>
<comment type="caution">
    <text evidence="3">The sequence shown here is derived from an EMBL/GenBank/DDBJ whole genome shotgun (WGS) entry which is preliminary data.</text>
</comment>
<gene>
    <name evidence="3" type="ORF">HGK34_09025</name>
</gene>
<dbReference type="EMBL" id="JABBYC010000011">
    <property type="protein sequence ID" value="MBL0886409.1"/>
    <property type="molecule type" value="Genomic_DNA"/>
</dbReference>
<accession>A0ABS1LJK5</accession>
<keyword evidence="1" id="KW-1133">Transmembrane helix</keyword>
<dbReference type="RefSeq" id="WP_201846320.1">
    <property type="nucleotide sequence ID" value="NZ_JABBYC010000011.1"/>
</dbReference>
<dbReference type="Pfam" id="PF23636">
    <property type="entry name" value="DUF7144"/>
    <property type="match status" value="1"/>
</dbReference>
<feature type="transmembrane region" description="Helical" evidence="1">
    <location>
        <begin position="12"/>
        <end position="42"/>
    </location>
</feature>
<evidence type="ECO:0000259" key="2">
    <source>
        <dbReference type="Pfam" id="PF23636"/>
    </source>
</evidence>
<feature type="transmembrane region" description="Helical" evidence="1">
    <location>
        <begin position="111"/>
        <end position="129"/>
    </location>
</feature>
<keyword evidence="1" id="KW-0472">Membrane</keyword>
<protein>
    <recommendedName>
        <fullName evidence="2">DUF7144 domain-containing protein</fullName>
    </recommendedName>
</protein>
<keyword evidence="4" id="KW-1185">Reference proteome</keyword>
<evidence type="ECO:0000256" key="1">
    <source>
        <dbReference type="SAM" id="Phobius"/>
    </source>
</evidence>
<feature type="domain" description="DUF7144" evidence="2">
    <location>
        <begin position="18"/>
        <end position="131"/>
    </location>
</feature>
<feature type="transmembrane region" description="Helical" evidence="1">
    <location>
        <begin position="62"/>
        <end position="82"/>
    </location>
</feature>
<name>A0ABS1LJK5_9MICO</name>
<dbReference type="InterPro" id="IPR055568">
    <property type="entry name" value="DUF7144"/>
</dbReference>
<sequence>MATQPTTPAPVVTAWAGWVWFGATMLVTLGLFQVIQALVALLDDGFAVALESGLVVFDLNTWGWTHLAIGALLVIAGIGVFAGALWGRVIGVIVAAISILVQITVLPVYPIWALIVIVLDSFVIYALIVHGEEVRAA</sequence>
<feature type="transmembrane region" description="Helical" evidence="1">
    <location>
        <begin position="89"/>
        <end position="105"/>
    </location>
</feature>
<evidence type="ECO:0000313" key="3">
    <source>
        <dbReference type="EMBL" id="MBL0886409.1"/>
    </source>
</evidence>
<dbReference type="Proteomes" id="UP000675409">
    <property type="component" value="Unassembled WGS sequence"/>
</dbReference>
<proteinExistence type="predicted"/>
<organism evidence="3 4">
    <name type="scientific">Myceligenerans indicum</name>
    <dbReference type="NCBI Taxonomy" id="2593663"/>
    <lineage>
        <taxon>Bacteria</taxon>
        <taxon>Bacillati</taxon>
        <taxon>Actinomycetota</taxon>
        <taxon>Actinomycetes</taxon>
        <taxon>Micrococcales</taxon>
        <taxon>Promicromonosporaceae</taxon>
        <taxon>Myceligenerans</taxon>
    </lineage>
</organism>